<dbReference type="AlphaFoldDB" id="A0A498H432"/>
<feature type="transmembrane region" description="Helical" evidence="2">
    <location>
        <begin position="323"/>
        <end position="341"/>
    </location>
</feature>
<gene>
    <name evidence="4" type="ORF">ABH15_01010</name>
</gene>
<comment type="caution">
    <text evidence="4">The sequence shown here is derived from an EMBL/GenBank/DDBJ whole genome shotgun (WGS) entry which is preliminary data.</text>
</comment>
<reference evidence="4 5" key="1">
    <citation type="journal article" date="2015" name="Int. J. Syst. Evol. Microbiol.">
        <title>Methanoculleus taiwanensis sp. nov., a methanogen isolated from deep marine sediment at the deformation front area near Taiwan.</title>
        <authorList>
            <person name="Weng C.Y."/>
            <person name="Chen S.C."/>
            <person name="Lai M.C."/>
            <person name="Wu S.Y."/>
            <person name="Lin S."/>
            <person name="Yang T.F."/>
            <person name="Chen P.C."/>
        </authorList>
    </citation>
    <scope>NUCLEOTIDE SEQUENCE [LARGE SCALE GENOMIC DNA]</scope>
    <source>
        <strain evidence="4 5">CYW4</strain>
    </source>
</reference>
<keyword evidence="2" id="KW-0472">Membrane</keyword>
<dbReference type="InterPro" id="IPR024277">
    <property type="entry name" value="DUF3821"/>
</dbReference>
<name>A0A498H432_9EURY</name>
<dbReference type="RefSeq" id="WP_128692510.1">
    <property type="nucleotide sequence ID" value="NZ_LHQS01000001.1"/>
</dbReference>
<keyword evidence="2" id="KW-0812">Transmembrane</keyword>
<keyword evidence="2" id="KW-1133">Transmembrane helix</keyword>
<accession>A0A498H432</accession>
<evidence type="ECO:0000256" key="1">
    <source>
        <dbReference type="SAM" id="MobiDB-lite"/>
    </source>
</evidence>
<evidence type="ECO:0000256" key="2">
    <source>
        <dbReference type="SAM" id="Phobius"/>
    </source>
</evidence>
<feature type="region of interest" description="Disordered" evidence="1">
    <location>
        <begin position="263"/>
        <end position="319"/>
    </location>
</feature>
<dbReference type="Proteomes" id="UP000290932">
    <property type="component" value="Unassembled WGS sequence"/>
</dbReference>
<proteinExistence type="predicted"/>
<evidence type="ECO:0000259" key="3">
    <source>
        <dbReference type="Pfam" id="PF12863"/>
    </source>
</evidence>
<keyword evidence="5" id="KW-1185">Reference proteome</keyword>
<evidence type="ECO:0000313" key="5">
    <source>
        <dbReference type="Proteomes" id="UP000290932"/>
    </source>
</evidence>
<sequence>MSADIIHRIPAALPRGGAVLTVLLLCTLALSLCITPAGARSPTINDIQPYDTIFVYEEDLDLTALRNQTTDNPITALRKYQDDNPARSLVNDIDVPDDTDFTLLPIEVGDEYGVYYAFNPTDGVTRQILIREPMVFLDVVLANPYHTESVSGLTISENTPLAFKIISPDVGAFYHAGTTYPATVDLVITSPGGAESTIIGGRDMSGINLTASQVYTDDPGQPGAFSLSQLEQGTYSVQARWSEPQSFADSAEDSEPVTFTVGNRVGVNTGTPTPAPTTVPATGTPTPVPTVTTPATTAPTTPATTATTAAPATTEPTPTATPVSLATVIGALGAALAFAAVRRR</sequence>
<feature type="compositionally biased region" description="Low complexity" evidence="1">
    <location>
        <begin position="269"/>
        <end position="319"/>
    </location>
</feature>
<protein>
    <recommendedName>
        <fullName evidence="3">DUF3821 domain-containing protein</fullName>
    </recommendedName>
</protein>
<dbReference type="EMBL" id="LHQS01000001">
    <property type="protein sequence ID" value="RXE56780.1"/>
    <property type="molecule type" value="Genomic_DNA"/>
</dbReference>
<dbReference type="OrthoDB" id="107518at2157"/>
<organism evidence="4 5">
    <name type="scientific">Methanoculleus taiwanensis</name>
    <dbReference type="NCBI Taxonomy" id="1550565"/>
    <lineage>
        <taxon>Archaea</taxon>
        <taxon>Methanobacteriati</taxon>
        <taxon>Methanobacteriota</taxon>
        <taxon>Stenosarchaea group</taxon>
        <taxon>Methanomicrobia</taxon>
        <taxon>Methanomicrobiales</taxon>
        <taxon>Methanomicrobiaceae</taxon>
        <taxon>Methanoculleus</taxon>
    </lineage>
</organism>
<feature type="domain" description="DUF3821" evidence="3">
    <location>
        <begin position="51"/>
        <end position="240"/>
    </location>
</feature>
<evidence type="ECO:0000313" key="4">
    <source>
        <dbReference type="EMBL" id="RXE56780.1"/>
    </source>
</evidence>
<dbReference type="Pfam" id="PF12863">
    <property type="entry name" value="DUF3821"/>
    <property type="match status" value="1"/>
</dbReference>